<gene>
    <name evidence="1" type="ORF">JX360_13910</name>
</gene>
<dbReference type="InterPro" id="IPR027417">
    <property type="entry name" value="P-loop_NTPase"/>
</dbReference>
<name>A0ABT0CDX1_THEVL</name>
<protein>
    <submittedName>
        <fullName evidence="1">Uncharacterized protein</fullName>
    </submittedName>
</protein>
<dbReference type="SUPFAM" id="SSF53795">
    <property type="entry name" value="PEP carboxykinase-like"/>
    <property type="match status" value="1"/>
</dbReference>
<organism evidence="1 2">
    <name type="scientific">Thermostichus vulcanus str. 'Rupite'</name>
    <dbReference type="NCBI Taxonomy" id="2813851"/>
    <lineage>
        <taxon>Bacteria</taxon>
        <taxon>Bacillati</taxon>
        <taxon>Cyanobacteriota</taxon>
        <taxon>Cyanophyceae</taxon>
        <taxon>Thermostichales</taxon>
        <taxon>Thermostichaceae</taxon>
        <taxon>Thermostichus</taxon>
    </lineage>
</organism>
<dbReference type="EMBL" id="JAFIRA010000042">
    <property type="protein sequence ID" value="MCJ2543984.1"/>
    <property type="molecule type" value="Genomic_DNA"/>
</dbReference>
<dbReference type="SUPFAM" id="SSF52540">
    <property type="entry name" value="P-loop containing nucleoside triphosphate hydrolases"/>
    <property type="match status" value="1"/>
</dbReference>
<keyword evidence="2" id="KW-1185">Reference proteome</keyword>
<comment type="caution">
    <text evidence="1">The sequence shown here is derived from an EMBL/GenBank/DDBJ whole genome shotgun (WGS) entry which is preliminary data.</text>
</comment>
<dbReference type="Gene3D" id="3.40.50.300">
    <property type="entry name" value="P-loop containing nucleotide triphosphate hydrolases"/>
    <property type="match status" value="1"/>
</dbReference>
<reference evidence="1" key="1">
    <citation type="submission" date="2021-02" db="EMBL/GenBank/DDBJ databases">
        <title>The CRISPR/cas machinery reduction and long-range gene transfer in the hot spring cyanobacterium Synechococcus.</title>
        <authorList>
            <person name="Dvorak P."/>
            <person name="Jahodarova E."/>
            <person name="Hasler P."/>
            <person name="Poulickova A."/>
        </authorList>
    </citation>
    <scope>NUCLEOTIDE SEQUENCE</scope>
    <source>
        <strain evidence="1">Rupite</strain>
    </source>
</reference>
<dbReference type="Proteomes" id="UP000830835">
    <property type="component" value="Unassembled WGS sequence"/>
</dbReference>
<sequence length="325" mass="36197">MATYIAYGLRIKSNIPFPELVVSEPSDTGDLEPDVCIEFGEIDWEKVKEAEVNCSQSICGILKDGIPLGDFWVSGGNLIQVQPLPGIELEFIRPIIMGPLISALLRQRGFLVLHASSVLLGESAFVFMGHSGAGKSTLATALNQKGYPLITDDVTAIRWDPLEETWQVLAGYPNVRLLPDSAEYLGYTFDKLSLIHPLALKRNKALQEGFDQRCVPVGKIYSLDNTFASKTWIEILNHQSAVIDLIRFTRVSHLLRDPENLRTHLEQCTRLAKQVKIARLHRHRSLEYIPNLISDLEVEAGLSTTQKATISNLGEHQINLSVMSV</sequence>
<accession>A0ABT0CDX1</accession>
<proteinExistence type="predicted"/>
<evidence type="ECO:0000313" key="1">
    <source>
        <dbReference type="EMBL" id="MCJ2543984.1"/>
    </source>
</evidence>
<dbReference type="RefSeq" id="WP_244352078.1">
    <property type="nucleotide sequence ID" value="NZ_JAFIRA010000042.1"/>
</dbReference>
<evidence type="ECO:0000313" key="2">
    <source>
        <dbReference type="Proteomes" id="UP000830835"/>
    </source>
</evidence>